<comment type="similarity">
    <text evidence="1">Belongs to the universal ribosomal protein uS7 family.</text>
</comment>
<dbReference type="PIRSF" id="PIRSF002122">
    <property type="entry name" value="RPS7p_RPS7a_RPS5e_RPS7o"/>
    <property type="match status" value="1"/>
</dbReference>
<keyword evidence="6" id="KW-1185">Reference proteome</keyword>
<dbReference type="Pfam" id="PF00177">
    <property type="entry name" value="Ribosomal_S7"/>
    <property type="match status" value="1"/>
</dbReference>
<proteinExistence type="inferred from homology"/>
<dbReference type="AlphaFoldDB" id="A0AAD9IYT6"/>
<dbReference type="GO" id="GO:1990904">
    <property type="term" value="C:ribonucleoprotein complex"/>
    <property type="evidence" value="ECO:0007669"/>
    <property type="project" value="UniProtKB-KW"/>
</dbReference>
<protein>
    <recommendedName>
        <fullName evidence="4">Small ribosomal subunit protein uS7 domain-containing protein</fullName>
    </recommendedName>
</protein>
<dbReference type="GO" id="GO:0006412">
    <property type="term" value="P:translation"/>
    <property type="evidence" value="ECO:0007669"/>
    <property type="project" value="InterPro"/>
</dbReference>
<evidence type="ECO:0000256" key="2">
    <source>
        <dbReference type="ARBA" id="ARBA00022980"/>
    </source>
</evidence>
<dbReference type="InterPro" id="IPR023798">
    <property type="entry name" value="Ribosomal_uS7_dom"/>
</dbReference>
<evidence type="ECO:0000259" key="4">
    <source>
        <dbReference type="Pfam" id="PF00177"/>
    </source>
</evidence>
<evidence type="ECO:0000313" key="6">
    <source>
        <dbReference type="Proteomes" id="UP001208570"/>
    </source>
</evidence>
<feature type="domain" description="Small ribosomal subunit protein uS7" evidence="4">
    <location>
        <begin position="42"/>
        <end position="193"/>
    </location>
</feature>
<name>A0AAD9IYT6_9ANNE</name>
<dbReference type="Gene3D" id="1.10.455.10">
    <property type="entry name" value="Ribosomal protein S7 domain"/>
    <property type="match status" value="1"/>
</dbReference>
<evidence type="ECO:0000313" key="5">
    <source>
        <dbReference type="EMBL" id="KAK2143476.1"/>
    </source>
</evidence>
<sequence>MFRLQSVRHSRYSVDYLDPTLLKEELDKPLEKDDPRRFQPVKAAANEHTTSCTYDPYVAKFIRMMMKRGQKEIARRCIDRLEKYHKASTEEERNAIELDPMKVFHEAIENCKPLLITQRTRRGGITYTVPVPCSASYQLFRSMKWLVEACREKEGGERWFWEKLSTELLAASQNQGKGVRKKQELHRLCEANRAYAHYRW</sequence>
<dbReference type="GO" id="GO:0005840">
    <property type="term" value="C:ribosome"/>
    <property type="evidence" value="ECO:0007669"/>
    <property type="project" value="UniProtKB-KW"/>
</dbReference>
<dbReference type="CDD" id="cd14870">
    <property type="entry name" value="uS7_Mitochondria_Mammalian"/>
    <property type="match status" value="1"/>
</dbReference>
<keyword evidence="2" id="KW-0689">Ribosomal protein</keyword>
<dbReference type="InterPro" id="IPR000235">
    <property type="entry name" value="Ribosomal_uS7"/>
</dbReference>
<dbReference type="EMBL" id="JAODUP010000838">
    <property type="protein sequence ID" value="KAK2143476.1"/>
    <property type="molecule type" value="Genomic_DNA"/>
</dbReference>
<keyword evidence="3" id="KW-0687">Ribonucleoprotein</keyword>
<reference evidence="5" key="1">
    <citation type="journal article" date="2023" name="Mol. Biol. Evol.">
        <title>Third-Generation Sequencing Reveals the Adaptive Role of the Epigenome in Three Deep-Sea Polychaetes.</title>
        <authorList>
            <person name="Perez M."/>
            <person name="Aroh O."/>
            <person name="Sun Y."/>
            <person name="Lan Y."/>
            <person name="Juniper S.K."/>
            <person name="Young C.R."/>
            <person name="Angers B."/>
            <person name="Qian P.Y."/>
        </authorList>
    </citation>
    <scope>NUCLEOTIDE SEQUENCE</scope>
    <source>
        <strain evidence="5">P08H-3</strain>
    </source>
</reference>
<dbReference type="PANTHER" id="PTHR11205">
    <property type="entry name" value="RIBOSOMAL PROTEIN S7"/>
    <property type="match status" value="1"/>
</dbReference>
<comment type="caution">
    <text evidence="5">The sequence shown here is derived from an EMBL/GenBank/DDBJ whole genome shotgun (WGS) entry which is preliminary data.</text>
</comment>
<organism evidence="5 6">
    <name type="scientific">Paralvinella palmiformis</name>
    <dbReference type="NCBI Taxonomy" id="53620"/>
    <lineage>
        <taxon>Eukaryota</taxon>
        <taxon>Metazoa</taxon>
        <taxon>Spiralia</taxon>
        <taxon>Lophotrochozoa</taxon>
        <taxon>Annelida</taxon>
        <taxon>Polychaeta</taxon>
        <taxon>Sedentaria</taxon>
        <taxon>Canalipalpata</taxon>
        <taxon>Terebellida</taxon>
        <taxon>Terebelliformia</taxon>
        <taxon>Alvinellidae</taxon>
        <taxon>Paralvinella</taxon>
    </lineage>
</organism>
<accession>A0AAD9IYT6</accession>
<dbReference type="Proteomes" id="UP001208570">
    <property type="component" value="Unassembled WGS sequence"/>
</dbReference>
<gene>
    <name evidence="5" type="ORF">LSH36_838g01064</name>
</gene>
<evidence type="ECO:0000256" key="3">
    <source>
        <dbReference type="ARBA" id="ARBA00023274"/>
    </source>
</evidence>
<evidence type="ECO:0000256" key="1">
    <source>
        <dbReference type="ARBA" id="ARBA00007151"/>
    </source>
</evidence>
<dbReference type="InterPro" id="IPR036823">
    <property type="entry name" value="Ribosomal_uS7_dom_sf"/>
</dbReference>
<dbReference type="SUPFAM" id="SSF47973">
    <property type="entry name" value="Ribosomal protein S7"/>
    <property type="match status" value="1"/>
</dbReference>